<dbReference type="Gene3D" id="1.10.510.10">
    <property type="entry name" value="Transferase(Phosphotransferase) domain 1"/>
    <property type="match status" value="1"/>
</dbReference>
<dbReference type="EMBL" id="CACVBM020000666">
    <property type="protein sequence ID" value="CAA7021991.1"/>
    <property type="molecule type" value="Genomic_DNA"/>
</dbReference>
<feature type="domain" description="Protein kinase" evidence="5">
    <location>
        <begin position="15"/>
        <end position="163"/>
    </location>
</feature>
<dbReference type="GO" id="GO:0051754">
    <property type="term" value="P:meiotic sister chromatid cohesion, centromeric"/>
    <property type="evidence" value="ECO:0007669"/>
    <property type="project" value="TreeGrafter"/>
</dbReference>
<dbReference type="PANTHER" id="PTHR14030">
    <property type="entry name" value="MITOTIC CHECKPOINT SERINE/THREONINE-PROTEIN KINASE BUB1"/>
    <property type="match status" value="1"/>
</dbReference>
<dbReference type="SUPFAM" id="SSF56112">
    <property type="entry name" value="Protein kinase-like (PK-like)"/>
    <property type="match status" value="1"/>
</dbReference>
<dbReference type="PANTHER" id="PTHR14030:SF4">
    <property type="entry name" value="BUB1 KINASE, ISOFORM A-RELATED"/>
    <property type="match status" value="1"/>
</dbReference>
<evidence type="ECO:0000259" key="5">
    <source>
        <dbReference type="PROSITE" id="PS50011"/>
    </source>
</evidence>
<comment type="caution">
    <text evidence="6">The sequence shown here is derived from an EMBL/GenBank/DDBJ whole genome shotgun (WGS) entry which is preliminary data.</text>
</comment>
<keyword evidence="7" id="KW-1185">Reference proteome</keyword>
<dbReference type="GO" id="GO:0004672">
    <property type="term" value="F:protein kinase activity"/>
    <property type="evidence" value="ECO:0007669"/>
    <property type="project" value="InterPro"/>
</dbReference>
<proteinExistence type="predicted"/>
<dbReference type="AlphaFoldDB" id="A0A6D2I0N0"/>
<dbReference type="Proteomes" id="UP000467841">
    <property type="component" value="Unassembled WGS sequence"/>
</dbReference>
<protein>
    <recommendedName>
        <fullName evidence="5">Protein kinase domain-containing protein</fullName>
    </recommendedName>
</protein>
<comment type="subcellular location">
    <subcellularLocation>
        <location evidence="1">Chromosome</location>
        <location evidence="1">Centromere</location>
        <location evidence="1">Kinetochore</location>
    </subcellularLocation>
</comment>
<dbReference type="OrthoDB" id="248495at2759"/>
<organism evidence="6 7">
    <name type="scientific">Microthlaspi erraticum</name>
    <dbReference type="NCBI Taxonomy" id="1685480"/>
    <lineage>
        <taxon>Eukaryota</taxon>
        <taxon>Viridiplantae</taxon>
        <taxon>Streptophyta</taxon>
        <taxon>Embryophyta</taxon>
        <taxon>Tracheophyta</taxon>
        <taxon>Spermatophyta</taxon>
        <taxon>Magnoliopsida</taxon>
        <taxon>eudicotyledons</taxon>
        <taxon>Gunneridae</taxon>
        <taxon>Pentapetalae</taxon>
        <taxon>rosids</taxon>
        <taxon>malvids</taxon>
        <taxon>Brassicales</taxon>
        <taxon>Brassicaceae</taxon>
        <taxon>Coluteocarpeae</taxon>
        <taxon>Microthlaspi</taxon>
    </lineage>
</organism>
<name>A0A6D2I0N0_9BRAS</name>
<dbReference type="GO" id="GO:0005524">
    <property type="term" value="F:ATP binding"/>
    <property type="evidence" value="ECO:0007669"/>
    <property type="project" value="InterPro"/>
</dbReference>
<evidence type="ECO:0000313" key="7">
    <source>
        <dbReference type="Proteomes" id="UP000467841"/>
    </source>
</evidence>
<dbReference type="InterPro" id="IPR015661">
    <property type="entry name" value="Bub1/Mad3"/>
</dbReference>
<evidence type="ECO:0000256" key="1">
    <source>
        <dbReference type="ARBA" id="ARBA00004629"/>
    </source>
</evidence>
<evidence type="ECO:0000256" key="4">
    <source>
        <dbReference type="ARBA" id="ARBA00023328"/>
    </source>
</evidence>
<keyword evidence="3" id="KW-0995">Kinetochore</keyword>
<dbReference type="GO" id="GO:0032991">
    <property type="term" value="C:protein-containing complex"/>
    <property type="evidence" value="ECO:0007669"/>
    <property type="project" value="UniProtKB-ARBA"/>
</dbReference>
<dbReference type="PROSITE" id="PS50011">
    <property type="entry name" value="PROTEIN_KINASE_DOM"/>
    <property type="match status" value="1"/>
</dbReference>
<evidence type="ECO:0000256" key="3">
    <source>
        <dbReference type="ARBA" id="ARBA00022838"/>
    </source>
</evidence>
<dbReference type="GO" id="GO:0007094">
    <property type="term" value="P:mitotic spindle assembly checkpoint signaling"/>
    <property type="evidence" value="ECO:0007669"/>
    <property type="project" value="InterPro"/>
</dbReference>
<evidence type="ECO:0000313" key="6">
    <source>
        <dbReference type="EMBL" id="CAA7021991.1"/>
    </source>
</evidence>
<sequence length="163" mass="18520">MLRKNLIIEIGGRKYQIQGSVGKGGPSQVFKAYIDSDPDQLVALKVQNPPSPWEFHMYRQLDCRIKESQRSSFGLAQRVHVYSDYSILVCDYLSNGTLHDVIKSQAKLGNGKGMEELLRMHYSIEMLYMLETLHNKNKRIHSLIQEQALGVARVSVLSIGVEE</sequence>
<reference evidence="6" key="1">
    <citation type="submission" date="2020-01" db="EMBL/GenBank/DDBJ databases">
        <authorList>
            <person name="Mishra B."/>
        </authorList>
    </citation>
    <scope>NUCLEOTIDE SEQUENCE [LARGE SCALE GENOMIC DNA]</scope>
</reference>
<evidence type="ECO:0000256" key="2">
    <source>
        <dbReference type="ARBA" id="ARBA00022454"/>
    </source>
</evidence>
<dbReference type="GO" id="GO:0000776">
    <property type="term" value="C:kinetochore"/>
    <property type="evidence" value="ECO:0007669"/>
    <property type="project" value="UniProtKB-KW"/>
</dbReference>
<dbReference type="InterPro" id="IPR011009">
    <property type="entry name" value="Kinase-like_dom_sf"/>
</dbReference>
<accession>A0A6D2I0N0</accession>
<keyword evidence="2" id="KW-0158">Chromosome</keyword>
<dbReference type="InterPro" id="IPR000719">
    <property type="entry name" value="Prot_kinase_dom"/>
</dbReference>
<keyword evidence="4" id="KW-0137">Centromere</keyword>
<gene>
    <name evidence="6" type="ORF">MERR_LOCUS9226</name>
</gene>